<evidence type="ECO:0000313" key="9">
    <source>
        <dbReference type="EMBL" id="KAJ3179910.1"/>
    </source>
</evidence>
<dbReference type="PANTHER" id="PTHR13929">
    <property type="entry name" value="1,4-DIHYDROXY-2-NAPHTHOATE OCTAPRENYLTRANSFERASE"/>
    <property type="match status" value="1"/>
</dbReference>
<evidence type="ECO:0000256" key="2">
    <source>
        <dbReference type="ARBA" id="ARBA00004863"/>
    </source>
</evidence>
<evidence type="ECO:0000256" key="7">
    <source>
        <dbReference type="ARBA" id="ARBA00023136"/>
    </source>
</evidence>
<organism evidence="9 10">
    <name type="scientific">Geranomyces variabilis</name>
    <dbReference type="NCBI Taxonomy" id="109894"/>
    <lineage>
        <taxon>Eukaryota</taxon>
        <taxon>Fungi</taxon>
        <taxon>Fungi incertae sedis</taxon>
        <taxon>Chytridiomycota</taxon>
        <taxon>Chytridiomycota incertae sedis</taxon>
        <taxon>Chytridiomycetes</taxon>
        <taxon>Spizellomycetales</taxon>
        <taxon>Powellomycetaceae</taxon>
        <taxon>Geranomyces</taxon>
    </lineage>
</organism>
<gene>
    <name evidence="9" type="ORF">HDU87_002478</name>
</gene>
<dbReference type="CDD" id="cd13962">
    <property type="entry name" value="PT_UbiA_UBIAD1"/>
    <property type="match status" value="1"/>
</dbReference>
<dbReference type="Gene3D" id="1.10.357.140">
    <property type="entry name" value="UbiA prenyltransferase"/>
    <property type="match status" value="1"/>
</dbReference>
<feature type="transmembrane region" description="Helical" evidence="8">
    <location>
        <begin position="180"/>
        <end position="201"/>
    </location>
</feature>
<feature type="transmembrane region" description="Helical" evidence="8">
    <location>
        <begin position="52"/>
        <end position="68"/>
    </location>
</feature>
<comment type="subcellular location">
    <subcellularLocation>
        <location evidence="1">Membrane</location>
        <topology evidence="1">Multi-pass membrane protein</topology>
    </subcellularLocation>
</comment>
<evidence type="ECO:0000256" key="5">
    <source>
        <dbReference type="ARBA" id="ARBA00022692"/>
    </source>
</evidence>
<evidence type="ECO:0000256" key="3">
    <source>
        <dbReference type="ARBA" id="ARBA00022428"/>
    </source>
</evidence>
<dbReference type="InterPro" id="IPR026046">
    <property type="entry name" value="UBIAD1"/>
</dbReference>
<dbReference type="GO" id="GO:0004659">
    <property type="term" value="F:prenyltransferase activity"/>
    <property type="evidence" value="ECO:0007669"/>
    <property type="project" value="InterPro"/>
</dbReference>
<proteinExistence type="predicted"/>
<feature type="transmembrane region" description="Helical" evidence="8">
    <location>
        <begin position="213"/>
        <end position="233"/>
    </location>
</feature>
<comment type="pathway">
    <text evidence="2">Quinol/quinone metabolism; menaquinone biosynthesis.</text>
</comment>
<comment type="caution">
    <text evidence="9">The sequence shown here is derived from an EMBL/GenBank/DDBJ whole genome shotgun (WGS) entry which is preliminary data.</text>
</comment>
<dbReference type="GO" id="GO:0016020">
    <property type="term" value="C:membrane"/>
    <property type="evidence" value="ECO:0007669"/>
    <property type="project" value="UniProtKB-SubCell"/>
</dbReference>
<dbReference type="GO" id="GO:0009234">
    <property type="term" value="P:menaquinone biosynthetic process"/>
    <property type="evidence" value="ECO:0007669"/>
    <property type="project" value="UniProtKB-KW"/>
</dbReference>
<dbReference type="InterPro" id="IPR044878">
    <property type="entry name" value="UbiA_sf"/>
</dbReference>
<dbReference type="Pfam" id="PF01040">
    <property type="entry name" value="UbiA"/>
    <property type="match status" value="1"/>
</dbReference>
<name>A0AAD5TNK7_9FUNG</name>
<keyword evidence="4" id="KW-0808">Transferase</keyword>
<accession>A0AAD5TNK7</accession>
<sequence>MSATTPTVPRDASALRQRATAKVEVLKPVVAQIKEEGPSTLAAFIKLGRPKFLPYSAILLLLGALFATQQSGQPISWSAYALGLAFVWTSHLGTHYSNEYFDYYADLQNETPTKWSGGSRVLVDGLLPTWSALLAAVVLTTSATLQIWAVGWKSAPVNHISAAIICLAFSYTSPPFRVHYHSLGEVIVAAVLTTLVPLFGFATQPGIATTWEAFTLPTTFWHLIALLALQQWARMVVMSLPDVQGDAKADKITFPVRVGVKAAGLIYAAVQVALVVLACFLIPFPLLAGFLAMSVLGFKTALRVLNATHSGSWEHSEANVDIPFKATMHCAGTAAACASVMLVEVLLGNAQ</sequence>
<keyword evidence="10" id="KW-1185">Reference proteome</keyword>
<feature type="transmembrane region" description="Helical" evidence="8">
    <location>
        <begin position="130"/>
        <end position="150"/>
    </location>
</feature>
<dbReference type="Proteomes" id="UP001212152">
    <property type="component" value="Unassembled WGS sequence"/>
</dbReference>
<evidence type="ECO:0000256" key="1">
    <source>
        <dbReference type="ARBA" id="ARBA00004141"/>
    </source>
</evidence>
<keyword evidence="5 8" id="KW-0812">Transmembrane</keyword>
<feature type="transmembrane region" description="Helical" evidence="8">
    <location>
        <begin position="265"/>
        <end position="293"/>
    </location>
</feature>
<dbReference type="EMBL" id="JADGJQ010000019">
    <property type="protein sequence ID" value="KAJ3179910.1"/>
    <property type="molecule type" value="Genomic_DNA"/>
</dbReference>
<evidence type="ECO:0008006" key="11">
    <source>
        <dbReference type="Google" id="ProtNLM"/>
    </source>
</evidence>
<evidence type="ECO:0000256" key="6">
    <source>
        <dbReference type="ARBA" id="ARBA00022989"/>
    </source>
</evidence>
<dbReference type="GO" id="GO:0042371">
    <property type="term" value="P:vitamin K biosynthetic process"/>
    <property type="evidence" value="ECO:0007669"/>
    <property type="project" value="TreeGrafter"/>
</dbReference>
<dbReference type="PANTHER" id="PTHR13929:SF0">
    <property type="entry name" value="UBIA PRENYLTRANSFERASE DOMAIN-CONTAINING PROTEIN 1"/>
    <property type="match status" value="1"/>
</dbReference>
<reference evidence="9" key="1">
    <citation type="submission" date="2020-05" db="EMBL/GenBank/DDBJ databases">
        <title>Phylogenomic resolution of chytrid fungi.</title>
        <authorList>
            <person name="Stajich J.E."/>
            <person name="Amses K."/>
            <person name="Simmons R."/>
            <person name="Seto K."/>
            <person name="Myers J."/>
            <person name="Bonds A."/>
            <person name="Quandt C.A."/>
            <person name="Barry K."/>
            <person name="Liu P."/>
            <person name="Grigoriev I."/>
            <person name="Longcore J.E."/>
            <person name="James T.Y."/>
        </authorList>
    </citation>
    <scope>NUCLEOTIDE SEQUENCE</scope>
    <source>
        <strain evidence="9">JEL0379</strain>
    </source>
</reference>
<evidence type="ECO:0000256" key="4">
    <source>
        <dbReference type="ARBA" id="ARBA00022679"/>
    </source>
</evidence>
<keyword evidence="6 8" id="KW-1133">Transmembrane helix</keyword>
<keyword evidence="7 8" id="KW-0472">Membrane</keyword>
<evidence type="ECO:0000256" key="8">
    <source>
        <dbReference type="SAM" id="Phobius"/>
    </source>
</evidence>
<keyword evidence="3" id="KW-0474">Menaquinone biosynthesis</keyword>
<protein>
    <recommendedName>
        <fullName evidence="11">Prenyltransferase</fullName>
    </recommendedName>
</protein>
<dbReference type="InterPro" id="IPR000537">
    <property type="entry name" value="UbiA_prenyltransferase"/>
</dbReference>
<evidence type="ECO:0000313" key="10">
    <source>
        <dbReference type="Proteomes" id="UP001212152"/>
    </source>
</evidence>
<dbReference type="AlphaFoldDB" id="A0AAD5TNK7"/>